<dbReference type="AlphaFoldDB" id="X1ZM28"/>
<reference evidence="2" key="2">
    <citation type="journal article" date="2013" name="Nature">
        <title>Insights into bilaterian evolution from three spiralian genomes.</title>
        <authorList>
            <person name="Simakov O."/>
            <person name="Marletaz F."/>
            <person name="Cho S.J."/>
            <person name="Edsinger-Gonzales E."/>
            <person name="Havlak P."/>
            <person name="Hellsten U."/>
            <person name="Kuo D.H."/>
            <person name="Larsson T."/>
            <person name="Lv J."/>
            <person name="Arendt D."/>
            <person name="Savage R."/>
            <person name="Osoegawa K."/>
            <person name="de Jong P."/>
            <person name="Grimwood J."/>
            <person name="Chapman J.A."/>
            <person name="Shapiro H."/>
            <person name="Aerts A."/>
            <person name="Otillar R.P."/>
            <person name="Terry A.Y."/>
            <person name="Boore J.L."/>
            <person name="Grigoriev I.V."/>
            <person name="Lindberg D.R."/>
            <person name="Seaver E.C."/>
            <person name="Weisblat D.A."/>
            <person name="Putnam N.H."/>
            <person name="Rokhsar D.S."/>
        </authorList>
    </citation>
    <scope>NUCLEOTIDE SEQUENCE</scope>
    <source>
        <strain evidence="2">I ESC-2004</strain>
    </source>
</reference>
<dbReference type="Proteomes" id="UP000014760">
    <property type="component" value="Unassembled WGS sequence"/>
</dbReference>
<dbReference type="EMBL" id="AMQN01028292">
    <property type="status" value="NOT_ANNOTATED_CDS"/>
    <property type="molecule type" value="Genomic_DNA"/>
</dbReference>
<proteinExistence type="predicted"/>
<name>X1ZM28_CAPTE</name>
<organism evidence="1 2">
    <name type="scientific">Capitella teleta</name>
    <name type="common">Polychaete worm</name>
    <dbReference type="NCBI Taxonomy" id="283909"/>
    <lineage>
        <taxon>Eukaryota</taxon>
        <taxon>Metazoa</taxon>
        <taxon>Spiralia</taxon>
        <taxon>Lophotrochozoa</taxon>
        <taxon>Annelida</taxon>
        <taxon>Polychaeta</taxon>
        <taxon>Sedentaria</taxon>
        <taxon>Scolecida</taxon>
        <taxon>Capitellidae</taxon>
        <taxon>Capitella</taxon>
    </lineage>
</organism>
<protein>
    <submittedName>
        <fullName evidence="1">Uncharacterized protein</fullName>
    </submittedName>
</protein>
<evidence type="ECO:0000313" key="1">
    <source>
        <dbReference type="EnsemblMetazoa" id="CapteP188914"/>
    </source>
</evidence>
<keyword evidence="2" id="KW-1185">Reference proteome</keyword>
<dbReference type="HOGENOM" id="CLU_2280088_0_0_1"/>
<sequence>MRRKQISDQCYVKNTKINYSRNPEHDADGEERSFSALISASAEMHTEFQVLDTVLLLSIGSTARQARCLAHSWLHLDKLLCELRNPTVATFFTTIMQAPSMT</sequence>
<reference evidence="2" key="1">
    <citation type="submission" date="2012-12" db="EMBL/GenBank/DDBJ databases">
        <authorList>
            <person name="Hellsten U."/>
            <person name="Grimwood J."/>
            <person name="Chapman J.A."/>
            <person name="Shapiro H."/>
            <person name="Aerts A."/>
            <person name="Otillar R.P."/>
            <person name="Terry A.Y."/>
            <person name="Boore J.L."/>
            <person name="Simakov O."/>
            <person name="Marletaz F."/>
            <person name="Cho S.-J."/>
            <person name="Edsinger-Gonzales E."/>
            <person name="Havlak P."/>
            <person name="Kuo D.-H."/>
            <person name="Larsson T."/>
            <person name="Lv J."/>
            <person name="Arendt D."/>
            <person name="Savage R."/>
            <person name="Osoegawa K."/>
            <person name="de Jong P."/>
            <person name="Lindberg D.R."/>
            <person name="Seaver E.C."/>
            <person name="Weisblat D.A."/>
            <person name="Putnam N.H."/>
            <person name="Grigoriev I.V."/>
            <person name="Rokhsar D.S."/>
        </authorList>
    </citation>
    <scope>NUCLEOTIDE SEQUENCE</scope>
    <source>
        <strain evidence="2">I ESC-2004</strain>
    </source>
</reference>
<reference evidence="1" key="3">
    <citation type="submission" date="2015-06" db="UniProtKB">
        <authorList>
            <consortium name="EnsemblMetazoa"/>
        </authorList>
    </citation>
    <scope>IDENTIFICATION</scope>
</reference>
<accession>X1ZM28</accession>
<dbReference type="EnsemblMetazoa" id="CapteT188914">
    <property type="protein sequence ID" value="CapteP188914"/>
    <property type="gene ID" value="CapteG188914"/>
</dbReference>
<evidence type="ECO:0000313" key="2">
    <source>
        <dbReference type="Proteomes" id="UP000014760"/>
    </source>
</evidence>